<protein>
    <submittedName>
        <fullName evidence="6">GTPase IMAP family member 4-like</fullName>
    </submittedName>
</protein>
<dbReference type="InterPro" id="IPR045058">
    <property type="entry name" value="GIMA/IAN/Toc"/>
</dbReference>
<dbReference type="InterPro" id="IPR027417">
    <property type="entry name" value="P-loop_NTPase"/>
</dbReference>
<accession>A0A3Q3GFZ1</accession>
<dbReference type="OMA" id="RVNNRYL"/>
<dbReference type="STRING" id="37003.ENSKMAP00000022552"/>
<feature type="domain" description="AIG1-type G" evidence="5">
    <location>
        <begin position="8"/>
        <end position="212"/>
    </location>
</feature>
<feature type="region of interest" description="Disordered" evidence="4">
    <location>
        <begin position="196"/>
        <end position="229"/>
    </location>
</feature>
<dbReference type="Ensembl" id="ENSKMAT00000022838.1">
    <property type="protein sequence ID" value="ENSKMAP00000022552.1"/>
    <property type="gene ID" value="ENSKMAG00000016747.1"/>
</dbReference>
<dbReference type="OrthoDB" id="8954335at2759"/>
<feature type="compositionally biased region" description="Basic and acidic residues" evidence="4">
    <location>
        <begin position="196"/>
        <end position="213"/>
    </location>
</feature>
<name>A0A3Q3GFZ1_KRYMA</name>
<proteinExistence type="inferred from homology"/>
<dbReference type="KEGG" id="kmr:108247715"/>
<evidence type="ECO:0000256" key="1">
    <source>
        <dbReference type="ARBA" id="ARBA00008535"/>
    </source>
</evidence>
<sequence length="229" mass="25643">MAASGTSYSELRLVLVGKTGTGKSSSGNTILGRDVFPISDGHFSVTIVCSLKQGKLEKLFFRVSVVDTPGIFDTFQSEETVQNEIKKCFSLLNPGPHAILLVIEPGVFSEEDEEAVEKVEEIFGEDAWKYIIILFTHGDEYGSGFDEMLEEEAPDNLKKILKKAGNRYHLFNNKKMKKRGQVENLLKKVQDMVNKNKKESQGYLPKRSEDVQSKKVSGSKSSEKVEKEK</sequence>
<organism evidence="6 7">
    <name type="scientific">Kryptolebias marmoratus</name>
    <name type="common">Mangrove killifish</name>
    <name type="synonym">Rivulus marmoratus</name>
    <dbReference type="NCBI Taxonomy" id="37003"/>
    <lineage>
        <taxon>Eukaryota</taxon>
        <taxon>Metazoa</taxon>
        <taxon>Chordata</taxon>
        <taxon>Craniata</taxon>
        <taxon>Vertebrata</taxon>
        <taxon>Euteleostomi</taxon>
        <taxon>Actinopterygii</taxon>
        <taxon>Neopterygii</taxon>
        <taxon>Teleostei</taxon>
        <taxon>Neoteleostei</taxon>
        <taxon>Acanthomorphata</taxon>
        <taxon>Ovalentaria</taxon>
        <taxon>Atherinomorphae</taxon>
        <taxon>Cyprinodontiformes</taxon>
        <taxon>Rivulidae</taxon>
        <taxon>Kryptolebias</taxon>
    </lineage>
</organism>
<evidence type="ECO:0000313" key="6">
    <source>
        <dbReference type="Ensembl" id="ENSKMAP00000022552.1"/>
    </source>
</evidence>
<dbReference type="GeneID" id="108247715"/>
<reference evidence="6" key="2">
    <citation type="submission" date="2025-09" db="UniProtKB">
        <authorList>
            <consortium name="Ensembl"/>
        </authorList>
    </citation>
    <scope>IDENTIFICATION</scope>
</reference>
<dbReference type="Gene3D" id="3.40.50.300">
    <property type="entry name" value="P-loop containing nucleotide triphosphate hydrolases"/>
    <property type="match status" value="1"/>
</dbReference>
<evidence type="ECO:0000256" key="3">
    <source>
        <dbReference type="ARBA" id="ARBA00023134"/>
    </source>
</evidence>
<comment type="similarity">
    <text evidence="1">Belongs to the TRAFAC class TrmE-Era-EngA-EngB-Septin-like GTPase superfamily. AIG1/Toc34/Toc159-like paraseptin GTPase family. IAN subfamily.</text>
</comment>
<dbReference type="PANTHER" id="PTHR10903:SF180">
    <property type="entry name" value="GTPASE IMAP FAMILY MEMBER 7-LIKE"/>
    <property type="match status" value="1"/>
</dbReference>
<evidence type="ECO:0000256" key="4">
    <source>
        <dbReference type="SAM" id="MobiDB-lite"/>
    </source>
</evidence>
<dbReference type="FunFam" id="3.40.50.300:FF:000366">
    <property type="entry name" value="GTPase, IMAP family member 2"/>
    <property type="match status" value="1"/>
</dbReference>
<evidence type="ECO:0000313" key="7">
    <source>
        <dbReference type="Proteomes" id="UP000264800"/>
    </source>
</evidence>
<dbReference type="GeneTree" id="ENSGT01140000282522"/>
<dbReference type="AlphaFoldDB" id="A0A3Q3GFZ1"/>
<keyword evidence="7" id="KW-1185">Reference proteome</keyword>
<dbReference type="PROSITE" id="PS51720">
    <property type="entry name" value="G_AIG1"/>
    <property type="match status" value="1"/>
</dbReference>
<dbReference type="Pfam" id="PF04548">
    <property type="entry name" value="AIG1"/>
    <property type="match status" value="1"/>
</dbReference>
<dbReference type="SUPFAM" id="SSF52540">
    <property type="entry name" value="P-loop containing nucleoside triphosphate hydrolases"/>
    <property type="match status" value="1"/>
</dbReference>
<dbReference type="GO" id="GO:0005525">
    <property type="term" value="F:GTP binding"/>
    <property type="evidence" value="ECO:0007669"/>
    <property type="project" value="UniProtKB-KW"/>
</dbReference>
<dbReference type="InterPro" id="IPR006703">
    <property type="entry name" value="G_AIG1"/>
</dbReference>
<dbReference type="Proteomes" id="UP000264800">
    <property type="component" value="Unplaced"/>
</dbReference>
<dbReference type="RefSeq" id="XP_017291537.1">
    <property type="nucleotide sequence ID" value="XM_017436048.3"/>
</dbReference>
<evidence type="ECO:0000256" key="2">
    <source>
        <dbReference type="ARBA" id="ARBA00022741"/>
    </source>
</evidence>
<dbReference type="PANTHER" id="PTHR10903">
    <property type="entry name" value="GTPASE, IMAP FAMILY MEMBER-RELATED"/>
    <property type="match status" value="1"/>
</dbReference>
<reference evidence="6" key="1">
    <citation type="submission" date="2025-08" db="UniProtKB">
        <authorList>
            <consortium name="Ensembl"/>
        </authorList>
    </citation>
    <scope>IDENTIFICATION</scope>
</reference>
<dbReference type="CDD" id="cd01852">
    <property type="entry name" value="AIG1"/>
    <property type="match status" value="1"/>
</dbReference>
<evidence type="ECO:0000259" key="5">
    <source>
        <dbReference type="PROSITE" id="PS51720"/>
    </source>
</evidence>
<keyword evidence="2" id="KW-0547">Nucleotide-binding</keyword>
<keyword evidence="3" id="KW-0342">GTP-binding</keyword>